<dbReference type="InterPro" id="IPR002470">
    <property type="entry name" value="Peptidase_S9A"/>
</dbReference>
<dbReference type="Proteomes" id="UP001157974">
    <property type="component" value="Unassembled WGS sequence"/>
</dbReference>
<proteinExistence type="inferred from homology"/>
<dbReference type="Pfam" id="PF02897">
    <property type="entry name" value="Peptidase_S9_N"/>
    <property type="match status" value="1"/>
</dbReference>
<dbReference type="EC" id="3.4.21.-" evidence="7"/>
<name>A0AAV8UQJ1_9RHOD</name>
<evidence type="ECO:0000256" key="2">
    <source>
        <dbReference type="ARBA" id="ARBA00005228"/>
    </source>
</evidence>
<dbReference type="PANTHER" id="PTHR11757">
    <property type="entry name" value="PROTEASE FAMILY S9A OLIGOPEPTIDASE"/>
    <property type="match status" value="1"/>
</dbReference>
<dbReference type="SUPFAM" id="SSF53474">
    <property type="entry name" value="alpha/beta-Hydrolases"/>
    <property type="match status" value="1"/>
</dbReference>
<reference evidence="10 11" key="1">
    <citation type="journal article" date="2023" name="Nat. Commun.">
        <title>Origin of minicircular mitochondrial genomes in red algae.</title>
        <authorList>
            <person name="Lee Y."/>
            <person name="Cho C.H."/>
            <person name="Lee Y.M."/>
            <person name="Park S.I."/>
            <person name="Yang J.H."/>
            <person name="West J.A."/>
            <person name="Bhattacharya D."/>
            <person name="Yoon H.S."/>
        </authorList>
    </citation>
    <scope>NUCLEOTIDE SEQUENCE [LARGE SCALE GENOMIC DNA]</scope>
    <source>
        <strain evidence="10 11">CCMP1338</strain>
        <tissue evidence="10">Whole cell</tissue>
    </source>
</reference>
<dbReference type="SUPFAM" id="SSF50993">
    <property type="entry name" value="Peptidase/esterase 'gauge' domain"/>
    <property type="match status" value="1"/>
</dbReference>
<dbReference type="PRINTS" id="PR00862">
    <property type="entry name" value="PROLIGOPTASE"/>
</dbReference>
<dbReference type="InterPro" id="IPR029058">
    <property type="entry name" value="AB_hydrolase_fold"/>
</dbReference>
<dbReference type="InterPro" id="IPR051543">
    <property type="entry name" value="Serine_Peptidase_S9A"/>
</dbReference>
<evidence type="ECO:0000256" key="3">
    <source>
        <dbReference type="ARBA" id="ARBA00022670"/>
    </source>
</evidence>
<comment type="similarity">
    <text evidence="2 7">Belongs to the peptidase S9A family.</text>
</comment>
<comment type="caution">
    <text evidence="10">The sequence shown here is derived from an EMBL/GenBank/DDBJ whole genome shotgun (WGS) entry which is preliminary data.</text>
</comment>
<dbReference type="AlphaFoldDB" id="A0AAV8UQJ1"/>
<dbReference type="Gene3D" id="3.40.50.1820">
    <property type="entry name" value="alpha/beta hydrolase"/>
    <property type="match status" value="1"/>
</dbReference>
<dbReference type="InterPro" id="IPR023302">
    <property type="entry name" value="Pept_S9A_N"/>
</dbReference>
<feature type="domain" description="Peptidase S9 prolyl oligopeptidase catalytic" evidence="8">
    <location>
        <begin position="533"/>
        <end position="745"/>
    </location>
</feature>
<dbReference type="InterPro" id="IPR001375">
    <property type="entry name" value="Peptidase_S9_cat"/>
</dbReference>
<comment type="catalytic activity">
    <reaction evidence="1">
        <text>Hydrolysis of Pro-|-Xaa &gt;&gt; Ala-|-Xaa in oligopeptides.</text>
        <dbReference type="EC" id="3.4.21.26"/>
    </reaction>
</comment>
<keyword evidence="4 7" id="KW-0378">Hydrolase</keyword>
<comment type="function">
    <text evidence="6">Serine peptidase whose precise substrate specificity remains unclear. Does not cleave peptides after a arginine or lysine residue. Regulates trans-Golgi network morphology and sorting by regulating the membrane binding of the AP-1 complex. May play a role in the regulation of synaptic vesicle exocytosis.</text>
</comment>
<evidence type="ECO:0000256" key="6">
    <source>
        <dbReference type="ARBA" id="ARBA00045448"/>
    </source>
</evidence>
<evidence type="ECO:0000256" key="5">
    <source>
        <dbReference type="ARBA" id="ARBA00022825"/>
    </source>
</evidence>
<gene>
    <name evidence="10" type="ORF">NDN08_001270</name>
</gene>
<keyword evidence="5 7" id="KW-0720">Serine protease</keyword>
<protein>
    <recommendedName>
        <fullName evidence="7">Prolyl endopeptidase</fullName>
        <ecNumber evidence="7">3.4.21.-</ecNumber>
    </recommendedName>
</protein>
<evidence type="ECO:0000256" key="1">
    <source>
        <dbReference type="ARBA" id="ARBA00001070"/>
    </source>
</evidence>
<evidence type="ECO:0000313" key="11">
    <source>
        <dbReference type="Proteomes" id="UP001157974"/>
    </source>
</evidence>
<organism evidence="10 11">
    <name type="scientific">Rhodosorus marinus</name>
    <dbReference type="NCBI Taxonomy" id="101924"/>
    <lineage>
        <taxon>Eukaryota</taxon>
        <taxon>Rhodophyta</taxon>
        <taxon>Stylonematophyceae</taxon>
        <taxon>Stylonematales</taxon>
        <taxon>Stylonemataceae</taxon>
        <taxon>Rhodosorus</taxon>
    </lineage>
</organism>
<feature type="domain" description="Peptidase S9A N-terminal" evidence="9">
    <location>
        <begin position="74"/>
        <end position="471"/>
    </location>
</feature>
<dbReference type="FunFam" id="3.40.50.1820:FF:000005">
    <property type="entry name" value="Prolyl endopeptidase"/>
    <property type="match status" value="1"/>
</dbReference>
<accession>A0AAV8UQJ1</accession>
<keyword evidence="11" id="KW-1185">Reference proteome</keyword>
<dbReference type="Gene3D" id="2.130.10.120">
    <property type="entry name" value="Prolyl oligopeptidase, N-terminal domain"/>
    <property type="match status" value="1"/>
</dbReference>
<dbReference type="Pfam" id="PF00326">
    <property type="entry name" value="Peptidase_S9"/>
    <property type="match status" value="1"/>
</dbReference>
<dbReference type="PANTHER" id="PTHR11757:SF19">
    <property type="entry name" value="PROLYL ENDOPEPTIDASE-LIKE"/>
    <property type="match status" value="1"/>
</dbReference>
<dbReference type="EMBL" id="JAMWBK010000005">
    <property type="protein sequence ID" value="KAJ8904754.1"/>
    <property type="molecule type" value="Genomic_DNA"/>
</dbReference>
<evidence type="ECO:0000256" key="4">
    <source>
        <dbReference type="ARBA" id="ARBA00022801"/>
    </source>
</evidence>
<keyword evidence="3 7" id="KW-0645">Protease</keyword>
<evidence type="ECO:0000259" key="9">
    <source>
        <dbReference type="Pfam" id="PF02897"/>
    </source>
</evidence>
<sequence length="750" mass="85615">MMRTGFISGSIIHWRRRILQKTAMDNRAMIATGAAVGIAAVITARALTGAGSQFEPPILDKREHQVAFGYVEDENRGENPMNPPIFREDPYFWVRDDTRKNKEVIKHLEKENAYTDFKMKPLKKYTESLYKELLSHVQETDSSVPYKHGPYEYYTKTVEGSSYKIHCRRELGSEKEEIILDENVLAKGKKHCDVGAVEVSPSHQLLAYSVDSTGYETYEVLIVNIGTGKVVDQALTETAGGLTWGRDDKHLYYSTFDQAHRVDKVWRHTQGDTKDNDILLFEEDDELFSAGFQKTRSERFMLIGSQSSETSEGYILDLTKESTEAELIAKREKGVLYDMNEYRGKLYIITNKDDAKNFKLMSTNVDQPGPENWKEVMPYDKDIKLDLLSSFKDFAVLYGRQGGFTQMWIVRGDDDALTRVEFEEKAYTVAPGINEEFETTTYRFSYSSLTTPMQTIEMNVDSGERKVLKEQPVPNFDRSSYESDRIEVTAEDGTKVPMSLVYKKDLLNGNDPKPCYLYGYGSYEISIDPFFNSKLLPFLDRDVVVAIAHIRGGGEMGRMHYENAKYLKKKNTFTDFIACADELVAKKITAPDRLVIEGRSAGGLLIGAVINMRPDLFHAAHAGVPFVDVMNTMSDATIPLTTGEWEEWGNPNEEKYFDYMLSYSPYDNVQKANYPALLATSGLWDPRVAYWEPTKWLAKLRENNLSDGDILLKMDLASGHFSASDRYKLYRERAFELTFLLDQLKVLRTD</sequence>
<evidence type="ECO:0000313" key="10">
    <source>
        <dbReference type="EMBL" id="KAJ8904754.1"/>
    </source>
</evidence>
<evidence type="ECO:0000259" key="8">
    <source>
        <dbReference type="Pfam" id="PF00326"/>
    </source>
</evidence>
<evidence type="ECO:0000256" key="7">
    <source>
        <dbReference type="RuleBase" id="RU368024"/>
    </source>
</evidence>
<dbReference type="GO" id="GO:0006508">
    <property type="term" value="P:proteolysis"/>
    <property type="evidence" value="ECO:0007669"/>
    <property type="project" value="UniProtKB-KW"/>
</dbReference>
<dbReference type="GO" id="GO:0004252">
    <property type="term" value="F:serine-type endopeptidase activity"/>
    <property type="evidence" value="ECO:0007669"/>
    <property type="project" value="UniProtKB-UniRule"/>
</dbReference>